<comment type="subcellular location">
    <subcellularLocation>
        <location evidence="1 5 6">Nucleus</location>
    </subcellularLocation>
</comment>
<dbReference type="AlphaFoldDB" id="A0A1I8NY88"/>
<dbReference type="InterPro" id="IPR017970">
    <property type="entry name" value="Homeobox_CS"/>
</dbReference>
<dbReference type="CDD" id="cd00086">
    <property type="entry name" value="homeodomain"/>
    <property type="match status" value="1"/>
</dbReference>
<dbReference type="GO" id="GO:0000978">
    <property type="term" value="F:RNA polymerase II cis-regulatory region sequence-specific DNA binding"/>
    <property type="evidence" value="ECO:0007669"/>
    <property type="project" value="TreeGrafter"/>
</dbReference>
<dbReference type="PANTHER" id="PTHR45664:SF12">
    <property type="entry name" value="PANCREAS_DUODENUM HOMEOBOX PROTEIN 1"/>
    <property type="match status" value="1"/>
</dbReference>
<keyword evidence="3 5" id="KW-0371">Homeobox</keyword>
<dbReference type="OrthoDB" id="6159439at2759"/>
<evidence type="ECO:0000256" key="2">
    <source>
        <dbReference type="ARBA" id="ARBA00023125"/>
    </source>
</evidence>
<organism evidence="9 10">
    <name type="scientific">Stomoxys calcitrans</name>
    <name type="common">Stable fly</name>
    <name type="synonym">Conops calcitrans</name>
    <dbReference type="NCBI Taxonomy" id="35570"/>
    <lineage>
        <taxon>Eukaryota</taxon>
        <taxon>Metazoa</taxon>
        <taxon>Ecdysozoa</taxon>
        <taxon>Arthropoda</taxon>
        <taxon>Hexapoda</taxon>
        <taxon>Insecta</taxon>
        <taxon>Pterygota</taxon>
        <taxon>Neoptera</taxon>
        <taxon>Endopterygota</taxon>
        <taxon>Diptera</taxon>
        <taxon>Brachycera</taxon>
        <taxon>Muscomorpha</taxon>
        <taxon>Muscoidea</taxon>
        <taxon>Muscidae</taxon>
        <taxon>Stomoxys</taxon>
    </lineage>
</organism>
<evidence type="ECO:0000313" key="10">
    <source>
        <dbReference type="Proteomes" id="UP000095300"/>
    </source>
</evidence>
<dbReference type="EnsemblMetazoa" id="SCAU003132-RA">
    <property type="protein sequence ID" value="SCAU003132-PA"/>
    <property type="gene ID" value="SCAU003132"/>
</dbReference>
<dbReference type="STRING" id="35570.A0A1I8NY88"/>
<dbReference type="PRINTS" id="PR00024">
    <property type="entry name" value="HOMEOBOX"/>
</dbReference>
<feature type="domain" description="Homeobox" evidence="8">
    <location>
        <begin position="62"/>
        <end position="122"/>
    </location>
</feature>
<dbReference type="PROSITE" id="PS00027">
    <property type="entry name" value="HOMEOBOX_1"/>
    <property type="match status" value="1"/>
</dbReference>
<dbReference type="Pfam" id="PF00046">
    <property type="entry name" value="Homeodomain"/>
    <property type="match status" value="1"/>
</dbReference>
<evidence type="ECO:0000256" key="4">
    <source>
        <dbReference type="ARBA" id="ARBA00023242"/>
    </source>
</evidence>
<evidence type="ECO:0000313" key="9">
    <source>
        <dbReference type="EnsemblMetazoa" id="SCAU003132-PA"/>
    </source>
</evidence>
<keyword evidence="10" id="KW-1185">Reference proteome</keyword>
<feature type="DNA-binding region" description="Homeobox" evidence="5">
    <location>
        <begin position="64"/>
        <end position="123"/>
    </location>
</feature>
<dbReference type="SMART" id="SM00389">
    <property type="entry name" value="HOX"/>
    <property type="match status" value="1"/>
</dbReference>
<dbReference type="InterPro" id="IPR009057">
    <property type="entry name" value="Homeodomain-like_sf"/>
</dbReference>
<dbReference type="GO" id="GO:0000981">
    <property type="term" value="F:DNA-binding transcription factor activity, RNA polymerase II-specific"/>
    <property type="evidence" value="ECO:0007669"/>
    <property type="project" value="InterPro"/>
</dbReference>
<keyword evidence="4 5" id="KW-0539">Nucleus</keyword>
<dbReference type="InterPro" id="IPR001356">
    <property type="entry name" value="HD"/>
</dbReference>
<dbReference type="Proteomes" id="UP000095300">
    <property type="component" value="Unassembled WGS sequence"/>
</dbReference>
<evidence type="ECO:0000259" key="8">
    <source>
        <dbReference type="PROSITE" id="PS50071"/>
    </source>
</evidence>
<evidence type="ECO:0000256" key="5">
    <source>
        <dbReference type="PROSITE-ProRule" id="PRU00108"/>
    </source>
</evidence>
<reference evidence="9" key="1">
    <citation type="submission" date="2020-05" db="UniProtKB">
        <authorList>
            <consortium name="EnsemblMetazoa"/>
        </authorList>
    </citation>
    <scope>IDENTIFICATION</scope>
    <source>
        <strain evidence="9">USDA</strain>
    </source>
</reference>
<dbReference type="PROSITE" id="PS50071">
    <property type="entry name" value="HOMEOBOX_2"/>
    <property type="match status" value="1"/>
</dbReference>
<evidence type="ECO:0000256" key="7">
    <source>
        <dbReference type="SAM" id="MobiDB-lite"/>
    </source>
</evidence>
<dbReference type="GO" id="GO:0045944">
    <property type="term" value="P:positive regulation of transcription by RNA polymerase II"/>
    <property type="evidence" value="ECO:0007669"/>
    <property type="project" value="UniProtKB-ARBA"/>
</dbReference>
<dbReference type="PANTHER" id="PTHR45664">
    <property type="entry name" value="PROTEIN ZERKNUELLT 1-RELATED"/>
    <property type="match status" value="1"/>
</dbReference>
<evidence type="ECO:0000256" key="6">
    <source>
        <dbReference type="RuleBase" id="RU000682"/>
    </source>
</evidence>
<evidence type="ECO:0000256" key="3">
    <source>
        <dbReference type="ARBA" id="ARBA00023155"/>
    </source>
</evidence>
<feature type="compositionally biased region" description="Polar residues" evidence="7">
    <location>
        <begin position="126"/>
        <end position="140"/>
    </location>
</feature>
<dbReference type="InterPro" id="IPR020479">
    <property type="entry name" value="HD_metazoa"/>
</dbReference>
<keyword evidence="2 5" id="KW-0238">DNA-binding</keyword>
<accession>A0A1I8NY88</accession>
<dbReference type="SUPFAM" id="SSF46689">
    <property type="entry name" value="Homeodomain-like"/>
    <property type="match status" value="1"/>
</dbReference>
<proteinExistence type="predicted"/>
<name>A0A1I8NY88_STOCA</name>
<feature type="region of interest" description="Disordered" evidence="7">
    <location>
        <begin position="121"/>
        <end position="144"/>
    </location>
</feature>
<dbReference type="VEuPathDB" id="VectorBase:SCAU003132"/>
<protein>
    <recommendedName>
        <fullName evidence="8">Homeobox domain-containing protein</fullName>
    </recommendedName>
</protein>
<sequence length="311" mass="34933">MSFEEYLAQTLHHQNISVMGNMLNSPLVTMVSPPSPICSSGITSTPGLLSPTSSIDSKGSCTKAKRIRTAFTSKQLIELEREFHLNKYLCRPRRIEIADRLDLSERQVKIWFQNRRMKSKKDANRGSRNCHTLRSSQTPIVNGDVNKDNDHLPAFLSDNIDIIKTEPNSAANSCNYLPSVMIKQEHSEIPNQLAVVSFPQASPSNLNDSIYVNTEHHDYQAALDSPPASMEYFASDSAFYSSADSSLFDDLQVLPSFQNEKDVLNFLMSEEMPSFDNNQCNKLQSTASTSSSFCSLDFDMDFDFVQNLLDM</sequence>
<evidence type="ECO:0000256" key="1">
    <source>
        <dbReference type="ARBA" id="ARBA00004123"/>
    </source>
</evidence>
<dbReference type="Gene3D" id="1.10.10.60">
    <property type="entry name" value="Homeodomain-like"/>
    <property type="match status" value="1"/>
</dbReference>
<gene>
    <name evidence="9" type="primary">106093363</name>
</gene>
<dbReference type="GO" id="GO:0005634">
    <property type="term" value="C:nucleus"/>
    <property type="evidence" value="ECO:0007669"/>
    <property type="project" value="UniProtKB-SubCell"/>
</dbReference>